<reference evidence="1 2" key="1">
    <citation type="submission" date="2019-09" db="EMBL/GenBank/DDBJ databases">
        <title>YIM 48816 draft genome.</title>
        <authorList>
            <person name="Jiang L."/>
        </authorList>
    </citation>
    <scope>NUCLEOTIDE SEQUENCE [LARGE SCALE GENOMIC DNA]</scope>
    <source>
        <strain evidence="1 2">YIM 48816</strain>
    </source>
</reference>
<dbReference type="Proteomes" id="UP000474159">
    <property type="component" value="Unassembled WGS sequence"/>
</dbReference>
<evidence type="ECO:0000313" key="1">
    <source>
        <dbReference type="EMBL" id="KAB1074970.1"/>
    </source>
</evidence>
<dbReference type="EMBL" id="VZZK01000035">
    <property type="protein sequence ID" value="KAB1074970.1"/>
    <property type="molecule type" value="Genomic_DNA"/>
</dbReference>
<keyword evidence="2" id="KW-1185">Reference proteome</keyword>
<comment type="caution">
    <text evidence="1">The sequence shown here is derived from an EMBL/GenBank/DDBJ whole genome shotgun (WGS) entry which is preliminary data.</text>
</comment>
<protein>
    <submittedName>
        <fullName evidence="1">Uncharacterized protein</fullName>
    </submittedName>
</protein>
<sequence>MMGLLLRLARALAVPSGRAGPSPAALTPLVPFPMLDGGVLACADLAPHLAALPDPARRRRPGA</sequence>
<accession>A0A6L3SRE5</accession>
<name>A0A6L3SRE5_9HYPH</name>
<proteinExistence type="predicted"/>
<evidence type="ECO:0000313" key="2">
    <source>
        <dbReference type="Proteomes" id="UP000474159"/>
    </source>
</evidence>
<dbReference type="AlphaFoldDB" id="A0A6L3SRE5"/>
<dbReference type="RefSeq" id="WP_151003534.1">
    <property type="nucleotide sequence ID" value="NZ_VZZK01000035.1"/>
</dbReference>
<gene>
    <name evidence="1" type="ORF">F6X53_25290</name>
</gene>
<organism evidence="1 2">
    <name type="scientific">Methylobacterium soli</name>
    <dbReference type="NCBI Taxonomy" id="553447"/>
    <lineage>
        <taxon>Bacteria</taxon>
        <taxon>Pseudomonadati</taxon>
        <taxon>Pseudomonadota</taxon>
        <taxon>Alphaproteobacteria</taxon>
        <taxon>Hyphomicrobiales</taxon>
        <taxon>Methylobacteriaceae</taxon>
        <taxon>Methylobacterium</taxon>
    </lineage>
</organism>